<proteinExistence type="predicted"/>
<sequence>MCKAHILRFSCSHGILMSLEPCRLGPCPLVKTTSERLPQQPYRCYNCQLKKQSRNSRPATASPLSRTTSCAPGSAILDTEDMDAAATAAISPFRRAQSFPIAASSAYHPSPLQRTCHSRQPSNGKSFRFTCQSNKHTMTPHYFGLPTHLPHQDHECPPCQLENYRQKGEEDVVRSARMEYPMLTEEMLIRGGCIKEWQKKPTWEAYVDEKTTEEREMWHHVTRKWMQDLKKCRVLVAEEDGLGLFYLGGD</sequence>
<keyword evidence="2" id="KW-1185">Reference proteome</keyword>
<dbReference type="Proteomes" id="UP001172386">
    <property type="component" value="Unassembled WGS sequence"/>
</dbReference>
<dbReference type="EMBL" id="JAPDRQ010000135">
    <property type="protein sequence ID" value="KAJ9653997.1"/>
    <property type="molecule type" value="Genomic_DNA"/>
</dbReference>
<organism evidence="1 2">
    <name type="scientific">Neophaeococcomyces mojaviensis</name>
    <dbReference type="NCBI Taxonomy" id="3383035"/>
    <lineage>
        <taxon>Eukaryota</taxon>
        <taxon>Fungi</taxon>
        <taxon>Dikarya</taxon>
        <taxon>Ascomycota</taxon>
        <taxon>Pezizomycotina</taxon>
        <taxon>Eurotiomycetes</taxon>
        <taxon>Chaetothyriomycetidae</taxon>
        <taxon>Chaetothyriales</taxon>
        <taxon>Chaetothyriales incertae sedis</taxon>
        <taxon>Neophaeococcomyces</taxon>
    </lineage>
</organism>
<comment type="caution">
    <text evidence="1">The sequence shown here is derived from an EMBL/GenBank/DDBJ whole genome shotgun (WGS) entry which is preliminary data.</text>
</comment>
<gene>
    <name evidence="1" type="ORF">H2198_006916</name>
</gene>
<evidence type="ECO:0000313" key="2">
    <source>
        <dbReference type="Proteomes" id="UP001172386"/>
    </source>
</evidence>
<protein>
    <submittedName>
        <fullName evidence="1">Uncharacterized protein</fullName>
    </submittedName>
</protein>
<name>A0ACC3A1H5_9EURO</name>
<evidence type="ECO:0000313" key="1">
    <source>
        <dbReference type="EMBL" id="KAJ9653997.1"/>
    </source>
</evidence>
<accession>A0ACC3A1H5</accession>
<reference evidence="1" key="1">
    <citation type="submission" date="2022-10" db="EMBL/GenBank/DDBJ databases">
        <title>Culturing micro-colonial fungi from biological soil crusts in the Mojave desert and describing Neophaeococcomyces mojavensis, and introducing the new genera and species Taxawa tesnikishii.</title>
        <authorList>
            <person name="Kurbessoian T."/>
            <person name="Stajich J.E."/>
        </authorList>
    </citation>
    <scope>NUCLEOTIDE SEQUENCE</scope>
    <source>
        <strain evidence="1">JES_112</strain>
    </source>
</reference>